<reference evidence="3 4" key="1">
    <citation type="submission" date="2018-03" db="EMBL/GenBank/DDBJ databases">
        <title>Candida pseudohaemulonii genome assembly and annotation.</title>
        <authorList>
            <person name="Munoz J.F."/>
            <person name="Gade L.G."/>
            <person name="Chow N.A."/>
            <person name="Litvintseva A.P."/>
            <person name="Loparev V.N."/>
            <person name="Cuomo C.A."/>
        </authorList>
    </citation>
    <scope>NUCLEOTIDE SEQUENCE [LARGE SCALE GENOMIC DNA]</scope>
    <source>
        <strain evidence="3 4">B12108</strain>
    </source>
</reference>
<dbReference type="GO" id="GO:0045259">
    <property type="term" value="C:proton-transporting ATP synthase complex"/>
    <property type="evidence" value="ECO:0007669"/>
    <property type="project" value="InterPro"/>
</dbReference>
<name>A0A2P7YRT9_9ASCO</name>
<comment type="caution">
    <text evidence="3">The sequence shown here is derived from an EMBL/GenBank/DDBJ whole genome shotgun (WGS) entry which is preliminary data.</text>
</comment>
<dbReference type="AlphaFoldDB" id="A0A2P7YRT9"/>
<evidence type="ECO:0008006" key="5">
    <source>
        <dbReference type="Google" id="ProtNLM"/>
    </source>
</evidence>
<keyword evidence="4" id="KW-1185">Reference proteome</keyword>
<protein>
    <recommendedName>
        <fullName evidence="5">FAM86 N-terminal domain-containing protein</fullName>
    </recommendedName>
</protein>
<dbReference type="RefSeq" id="XP_024713900.1">
    <property type="nucleotide sequence ID" value="XM_024857974.1"/>
</dbReference>
<feature type="compositionally biased region" description="Polar residues" evidence="1">
    <location>
        <begin position="120"/>
        <end position="134"/>
    </location>
</feature>
<dbReference type="Gene3D" id="3.40.50.150">
    <property type="entry name" value="Vaccinia Virus protein VP39"/>
    <property type="match status" value="1"/>
</dbReference>
<dbReference type="STRING" id="418784.A0A2P7YRT9"/>
<keyword evidence="2" id="KW-0732">Signal</keyword>
<dbReference type="GeneID" id="36565993"/>
<evidence type="ECO:0000313" key="4">
    <source>
        <dbReference type="Proteomes" id="UP000241107"/>
    </source>
</evidence>
<dbReference type="PANTHER" id="PTHR14614:SF130">
    <property type="entry name" value="PROTEIN-LYSINE N-METHYLTRANSFERASE EEF2KMT"/>
    <property type="match status" value="1"/>
</dbReference>
<dbReference type="GO" id="GO:0005737">
    <property type="term" value="C:cytoplasm"/>
    <property type="evidence" value="ECO:0007669"/>
    <property type="project" value="TreeGrafter"/>
</dbReference>
<dbReference type="GO" id="GO:0008757">
    <property type="term" value="F:S-adenosylmethionine-dependent methyltransferase activity"/>
    <property type="evidence" value="ECO:0007669"/>
    <property type="project" value="UniProtKB-ARBA"/>
</dbReference>
<dbReference type="Pfam" id="PF04911">
    <property type="entry name" value="ATP-synt_J"/>
    <property type="match status" value="1"/>
</dbReference>
<dbReference type="CDD" id="cd02440">
    <property type="entry name" value="AdoMet_MTases"/>
    <property type="match status" value="1"/>
</dbReference>
<feature type="signal peptide" evidence="2">
    <location>
        <begin position="1"/>
        <end position="19"/>
    </location>
</feature>
<accession>A0A2P7YRT9</accession>
<dbReference type="Pfam" id="PF10294">
    <property type="entry name" value="Methyltransf_16"/>
    <property type="match status" value="1"/>
</dbReference>
<evidence type="ECO:0000313" key="3">
    <source>
        <dbReference type="EMBL" id="PSK38668.1"/>
    </source>
</evidence>
<gene>
    <name evidence="3" type="ORF">C7M61_002604</name>
</gene>
<evidence type="ECO:0000256" key="1">
    <source>
        <dbReference type="SAM" id="MobiDB-lite"/>
    </source>
</evidence>
<organism evidence="3 4">
    <name type="scientific">Candidozyma pseudohaemuli</name>
    <dbReference type="NCBI Taxonomy" id="418784"/>
    <lineage>
        <taxon>Eukaryota</taxon>
        <taxon>Fungi</taxon>
        <taxon>Dikarya</taxon>
        <taxon>Ascomycota</taxon>
        <taxon>Saccharomycotina</taxon>
        <taxon>Pichiomycetes</taxon>
        <taxon>Metschnikowiaceae</taxon>
        <taxon>Candidozyma</taxon>
    </lineage>
</organism>
<proteinExistence type="predicted"/>
<feature type="chain" id="PRO_5015169089" description="FAM86 N-terminal domain-containing protein" evidence="2">
    <location>
        <begin position="20"/>
        <end position="410"/>
    </location>
</feature>
<dbReference type="InterPro" id="IPR019410">
    <property type="entry name" value="Methyltransf_16"/>
</dbReference>
<sequence length="410" mass="45319">MPSLLAALRLRALIKEVFAELELLKSASSGEVVAVLEEIAKTNPYYARTFLGEYVDWLEANPEEEVDESQEEGSKEKDDTVEETVSELGGLTIGNRDSDEKDGTTILEEDNDDLTKTDLKQTASTTSSPTKNTLETDPYELLCSLLSAKPLTPTTPDLLQYPIDDSTWVSIQETPRVISGQGTTGARTWNAALLLALLLNTESRFEGAFEDSTILELGAGTGLVSAALAKKWSQHNPRKIIITDGDAGVVEKLPLTVELNGVESHDIECVQYLWGETQLDEKVDVVLGADIVYDPSVLGILLDTLAGFFDAGAQYAIISRSDRNPETTRQWEKQCNERFEREVIRVEDPVKSTFNTPVLKYYWPFATGAAITYGLIWKAAGAMQDTDEFINDPRHPRFANGGKFIDLEKK</sequence>
<dbReference type="InterPro" id="IPR029063">
    <property type="entry name" value="SAM-dependent_MTases_sf"/>
</dbReference>
<dbReference type="Proteomes" id="UP000241107">
    <property type="component" value="Unassembled WGS sequence"/>
</dbReference>
<feature type="region of interest" description="Disordered" evidence="1">
    <location>
        <begin position="62"/>
        <end position="134"/>
    </location>
</feature>
<dbReference type="SUPFAM" id="SSF53335">
    <property type="entry name" value="S-adenosyl-L-methionine-dependent methyltransferases"/>
    <property type="match status" value="1"/>
</dbReference>
<dbReference type="GO" id="GO:0015078">
    <property type="term" value="F:proton transmembrane transporter activity"/>
    <property type="evidence" value="ECO:0007669"/>
    <property type="project" value="InterPro"/>
</dbReference>
<dbReference type="EMBL" id="PYFQ01000005">
    <property type="protein sequence ID" value="PSK38668.1"/>
    <property type="molecule type" value="Genomic_DNA"/>
</dbReference>
<dbReference type="InterPro" id="IPR006995">
    <property type="entry name" value="ATP_synth_F0_jsu"/>
</dbReference>
<feature type="compositionally biased region" description="Acidic residues" evidence="1">
    <location>
        <begin position="62"/>
        <end position="71"/>
    </location>
</feature>
<dbReference type="PANTHER" id="PTHR14614">
    <property type="entry name" value="HEPATOCELLULAR CARCINOMA-ASSOCIATED ANTIGEN"/>
    <property type="match status" value="1"/>
</dbReference>
<dbReference type="VEuPathDB" id="FungiDB:C7M61_002604"/>
<dbReference type="GO" id="GO:0015986">
    <property type="term" value="P:proton motive force-driven ATP synthesis"/>
    <property type="evidence" value="ECO:0007669"/>
    <property type="project" value="InterPro"/>
</dbReference>
<dbReference type="OrthoDB" id="5520611at2759"/>
<evidence type="ECO:0000256" key="2">
    <source>
        <dbReference type="SAM" id="SignalP"/>
    </source>
</evidence>